<keyword evidence="3" id="KW-0808">Transferase</keyword>
<dbReference type="PANTHER" id="PTHR43775">
    <property type="entry name" value="FATTY ACID SYNTHASE"/>
    <property type="match status" value="1"/>
</dbReference>
<feature type="domain" description="Carrier" evidence="4">
    <location>
        <begin position="431"/>
        <end position="506"/>
    </location>
</feature>
<proteinExistence type="predicted"/>
<dbReference type="PROSITE" id="PS50075">
    <property type="entry name" value="CARRIER"/>
    <property type="match status" value="1"/>
</dbReference>
<evidence type="ECO:0000313" key="5">
    <source>
        <dbReference type="EMBL" id="MBB4944433.1"/>
    </source>
</evidence>
<reference evidence="5 6" key="1">
    <citation type="submission" date="2020-08" db="EMBL/GenBank/DDBJ databases">
        <title>Sequencing the genomes of 1000 actinobacteria strains.</title>
        <authorList>
            <person name="Klenk H.-P."/>
        </authorList>
    </citation>
    <scope>NUCLEOTIDE SEQUENCE [LARGE SCALE GENOMIC DNA]</scope>
    <source>
        <strain evidence="5 6">DSM 43023</strain>
    </source>
</reference>
<evidence type="ECO:0000256" key="2">
    <source>
        <dbReference type="ARBA" id="ARBA00022553"/>
    </source>
</evidence>
<evidence type="ECO:0000256" key="1">
    <source>
        <dbReference type="ARBA" id="ARBA00022450"/>
    </source>
</evidence>
<keyword evidence="6" id="KW-1185">Reference proteome</keyword>
<dbReference type="Gene3D" id="1.10.1200.10">
    <property type="entry name" value="ACP-like"/>
    <property type="match status" value="1"/>
</dbReference>
<keyword evidence="2" id="KW-0597">Phosphoprotein</keyword>
<dbReference type="SMART" id="SM00823">
    <property type="entry name" value="PKS_PP"/>
    <property type="match status" value="1"/>
</dbReference>
<dbReference type="SMART" id="SM01294">
    <property type="entry name" value="PKS_PP_betabranch"/>
    <property type="match status" value="1"/>
</dbReference>
<dbReference type="InterPro" id="IPR057326">
    <property type="entry name" value="KR_dom"/>
</dbReference>
<dbReference type="GO" id="GO:0004312">
    <property type="term" value="F:fatty acid synthase activity"/>
    <property type="evidence" value="ECO:0007669"/>
    <property type="project" value="TreeGrafter"/>
</dbReference>
<protein>
    <submittedName>
        <fullName evidence="5">NAD(P)-dependent dehydrogenase (Short-subunit alcohol dehydrogenase family)/acyl carrier protein</fullName>
    </submittedName>
</protein>
<dbReference type="EMBL" id="JACHJU010000012">
    <property type="protein sequence ID" value="MBB4944433.1"/>
    <property type="molecule type" value="Genomic_DNA"/>
</dbReference>
<dbReference type="InterPro" id="IPR009081">
    <property type="entry name" value="PP-bd_ACP"/>
</dbReference>
<evidence type="ECO:0000256" key="3">
    <source>
        <dbReference type="ARBA" id="ARBA00022679"/>
    </source>
</evidence>
<dbReference type="AlphaFoldDB" id="A0A7W7S5U5"/>
<dbReference type="InterPro" id="IPR036291">
    <property type="entry name" value="NAD(P)-bd_dom_sf"/>
</dbReference>
<keyword evidence="1" id="KW-0596">Phosphopantetheine</keyword>
<dbReference type="InterPro" id="IPR036736">
    <property type="entry name" value="ACP-like_sf"/>
</dbReference>
<dbReference type="PROSITE" id="PS00012">
    <property type="entry name" value="PHOSPHOPANTETHEINE"/>
    <property type="match status" value="1"/>
</dbReference>
<name>A0A7W7S5U5_9ACTN</name>
<dbReference type="Pfam" id="PF08659">
    <property type="entry name" value="KR"/>
    <property type="match status" value="1"/>
</dbReference>
<dbReference type="Proteomes" id="UP000534286">
    <property type="component" value="Unassembled WGS sequence"/>
</dbReference>
<dbReference type="RefSeq" id="WP_184760258.1">
    <property type="nucleotide sequence ID" value="NZ_JACHJU010000012.1"/>
</dbReference>
<organism evidence="5 6">
    <name type="scientific">Streptosporangium album</name>
    <dbReference type="NCBI Taxonomy" id="47479"/>
    <lineage>
        <taxon>Bacteria</taxon>
        <taxon>Bacillati</taxon>
        <taxon>Actinomycetota</taxon>
        <taxon>Actinomycetes</taxon>
        <taxon>Streptosporangiales</taxon>
        <taxon>Streptosporangiaceae</taxon>
        <taxon>Streptosporangium</taxon>
    </lineage>
</organism>
<dbReference type="InterPro" id="IPR020806">
    <property type="entry name" value="PKS_PP-bd"/>
</dbReference>
<dbReference type="FunFam" id="1.10.1200.10:FF:000007">
    <property type="entry name" value="Probable polyketide synthase pks17"/>
    <property type="match status" value="1"/>
</dbReference>
<dbReference type="GO" id="GO:0031177">
    <property type="term" value="F:phosphopantetheine binding"/>
    <property type="evidence" value="ECO:0007669"/>
    <property type="project" value="InterPro"/>
</dbReference>
<evidence type="ECO:0000259" key="4">
    <source>
        <dbReference type="PROSITE" id="PS50075"/>
    </source>
</evidence>
<comment type="caution">
    <text evidence="5">The sequence shown here is derived from an EMBL/GenBank/DDBJ whole genome shotgun (WGS) entry which is preliminary data.</text>
</comment>
<sequence>GVYADLAALAAGTAVPDVMFFSGLGEPGEDVPAAVRSVTGRVLAVVQEWLAGERFAASKLVVVTRGAVSVAGEDVTDLAGAAVWGLIRAAQEENPGRFVLVDLDGQGLSADAVLAAVAEGEPELAVREGEIRVPRLVRVVPGPEAGPVWSAEGTVLVTGGTGGLGALVARHLVVEHGVRRLVLTSRRGPDAPGAAGLCEELAGLGARVRVVACDVADREALAGLLAGVSGLSGIVHTAGVLDDGVIGSMTPERMDAVLRPKVDAAWHLHELTRDLDLDAFVLFSSVAGVLGAPGQANYGTANAFLDALAVHRRARGLVATSLAWGLWTGTGMGGELDEADVARMARSGLAGLSSGEGLALFDTGLAGGEPVLLPMRLDSAGLRAQGESLPPLFRELVRAPVRRAAAAGGSSLGGPTLEQLVAGLPETERDRVLLTLVRTHVAAVLGHGGPESIGPDKGFLELGLDSLAALELRNRLSAVAGWRLPATLIFDHPTPRAVVDYLRSELDGEQTALSLDMELAKLESAMAAATPDEAEFARIAARLRVLTSKWTEIHRPVEEADSERELKSATASELFDMLDNELEASGQ</sequence>
<dbReference type="CDD" id="cd08956">
    <property type="entry name" value="KR_3_FAS_SDR_x"/>
    <property type="match status" value="1"/>
</dbReference>
<dbReference type="Pfam" id="PF00550">
    <property type="entry name" value="PP-binding"/>
    <property type="match status" value="1"/>
</dbReference>
<dbReference type="InterPro" id="IPR013968">
    <property type="entry name" value="PKS_KR"/>
</dbReference>
<dbReference type="GO" id="GO:0006633">
    <property type="term" value="P:fatty acid biosynthetic process"/>
    <property type="evidence" value="ECO:0007669"/>
    <property type="project" value="TreeGrafter"/>
</dbReference>
<dbReference type="InterPro" id="IPR006162">
    <property type="entry name" value="Ppantetheine_attach_site"/>
</dbReference>
<gene>
    <name evidence="5" type="ORF">FHR32_008839</name>
</gene>
<dbReference type="PANTHER" id="PTHR43775:SF51">
    <property type="entry name" value="INACTIVE PHENOLPHTHIOCEROL SYNTHESIS POLYKETIDE SYNTHASE TYPE I PKS1-RELATED"/>
    <property type="match status" value="1"/>
</dbReference>
<dbReference type="Pfam" id="PF22953">
    <property type="entry name" value="SpnB_Rossmann"/>
    <property type="match status" value="1"/>
</dbReference>
<accession>A0A7W7S5U5</accession>
<dbReference type="Gene3D" id="3.40.50.720">
    <property type="entry name" value="NAD(P)-binding Rossmann-like Domain"/>
    <property type="match status" value="1"/>
</dbReference>
<dbReference type="SUPFAM" id="SSF51735">
    <property type="entry name" value="NAD(P)-binding Rossmann-fold domains"/>
    <property type="match status" value="2"/>
</dbReference>
<feature type="non-terminal residue" evidence="5">
    <location>
        <position position="1"/>
    </location>
</feature>
<dbReference type="InterPro" id="IPR050091">
    <property type="entry name" value="PKS_NRPS_Biosynth_Enz"/>
</dbReference>
<dbReference type="SMART" id="SM00822">
    <property type="entry name" value="PKS_KR"/>
    <property type="match status" value="1"/>
</dbReference>
<dbReference type="SUPFAM" id="SSF47336">
    <property type="entry name" value="ACP-like"/>
    <property type="match status" value="1"/>
</dbReference>
<evidence type="ECO:0000313" key="6">
    <source>
        <dbReference type="Proteomes" id="UP000534286"/>
    </source>
</evidence>
<dbReference type="InterPro" id="IPR055123">
    <property type="entry name" value="SpnB-like_Rossmann"/>
</dbReference>